<feature type="active site" description="Proton donor/acceptor" evidence="2">
    <location>
        <position position="177"/>
    </location>
</feature>
<dbReference type="Pfam" id="PF00701">
    <property type="entry name" value="DHDPS"/>
    <property type="match status" value="1"/>
</dbReference>
<accession>A0A9P9L3T1</accession>
<dbReference type="Proteomes" id="UP000736672">
    <property type="component" value="Unassembled WGS sequence"/>
</dbReference>
<keyword evidence="1" id="KW-0456">Lyase</keyword>
<dbReference type="PRINTS" id="PR00146">
    <property type="entry name" value="DHPICSNTHASE"/>
</dbReference>
<dbReference type="OrthoDB" id="191315at2759"/>
<dbReference type="CDD" id="cd00408">
    <property type="entry name" value="DHDPS-like"/>
    <property type="match status" value="1"/>
</dbReference>
<name>A0A9P9L3T1_FUSSL</name>
<evidence type="ECO:0000313" key="5">
    <source>
        <dbReference type="Proteomes" id="UP000736672"/>
    </source>
</evidence>
<feature type="active site" description="Schiff-base intermediate with substrate" evidence="2">
    <location>
        <position position="206"/>
    </location>
</feature>
<dbReference type="PANTHER" id="PTHR12128:SF52">
    <property type="entry name" value="4-HYDROXY-2-OXOGLUTARATE ALDOLASE, MITOCHONDRIAL-RELATED"/>
    <property type="match status" value="1"/>
</dbReference>
<evidence type="ECO:0000256" key="2">
    <source>
        <dbReference type="PIRSR" id="PIRSR001365-1"/>
    </source>
</evidence>
<protein>
    <recommendedName>
        <fullName evidence="6">Dihydrodipicolinate synthetase family protein</fullName>
    </recommendedName>
</protein>
<dbReference type="SUPFAM" id="SSF51569">
    <property type="entry name" value="Aldolase"/>
    <property type="match status" value="1"/>
</dbReference>
<keyword evidence="5" id="KW-1185">Reference proteome</keyword>
<evidence type="ECO:0008006" key="6">
    <source>
        <dbReference type="Google" id="ProtNLM"/>
    </source>
</evidence>
<proteinExistence type="inferred from homology"/>
<evidence type="ECO:0000313" key="4">
    <source>
        <dbReference type="EMBL" id="KAH7273718.1"/>
    </source>
</evidence>
<dbReference type="SMART" id="SM01130">
    <property type="entry name" value="DHDPS"/>
    <property type="match status" value="1"/>
</dbReference>
<dbReference type="InterPro" id="IPR013785">
    <property type="entry name" value="Aldolase_TIM"/>
</dbReference>
<comment type="caution">
    <text evidence="4">The sequence shown here is derived from an EMBL/GenBank/DDBJ whole genome shotgun (WGS) entry which is preliminary data.</text>
</comment>
<evidence type="ECO:0000256" key="3">
    <source>
        <dbReference type="PIRSR" id="PIRSR001365-2"/>
    </source>
</evidence>
<reference evidence="4" key="1">
    <citation type="journal article" date="2021" name="Nat. Commun.">
        <title>Genetic determinants of endophytism in the Arabidopsis root mycobiome.</title>
        <authorList>
            <person name="Mesny F."/>
            <person name="Miyauchi S."/>
            <person name="Thiergart T."/>
            <person name="Pickel B."/>
            <person name="Atanasova L."/>
            <person name="Karlsson M."/>
            <person name="Huettel B."/>
            <person name="Barry K.W."/>
            <person name="Haridas S."/>
            <person name="Chen C."/>
            <person name="Bauer D."/>
            <person name="Andreopoulos W."/>
            <person name="Pangilinan J."/>
            <person name="LaButti K."/>
            <person name="Riley R."/>
            <person name="Lipzen A."/>
            <person name="Clum A."/>
            <person name="Drula E."/>
            <person name="Henrissat B."/>
            <person name="Kohler A."/>
            <person name="Grigoriev I.V."/>
            <person name="Martin F.M."/>
            <person name="Hacquard S."/>
        </authorList>
    </citation>
    <scope>NUCLEOTIDE SEQUENCE</scope>
    <source>
        <strain evidence="4">FSSC 5 MPI-SDFR-AT-0091</strain>
    </source>
</reference>
<dbReference type="Gene3D" id="3.20.20.70">
    <property type="entry name" value="Aldolase class I"/>
    <property type="match status" value="1"/>
</dbReference>
<sequence length="346" mass="36678">MPKQHLFPRFSRSNIMAVSSTAEENGTVNHSATTTACPLADGIYVPTVAFFTPDSNIDVEATRAHAARLAQAGVAGLVTHGSNGEAVHLDHEERRLITQTTRSALDQAGKYGLPLIAGCGAQSTRETVELCREAAGSGASHALVLPPAYYHNLLTTELIQQHFRKVADQSPIPILIYNFPTACAGLDLNSDTILALAQHPNIVGVKLTCGNTGKLARVVAGTKDTAFKTFAGSVDFTIQSLSVGGHGVIGGTANIAPLACVQLMQLWREGKQKEAVGLQAIVSRGDWAAIKGGFIAVKAALERYYGYGGQPRKPCSPLEGTALDAQLQGFLELVDLEKRFEGDCKS</sequence>
<evidence type="ECO:0000256" key="1">
    <source>
        <dbReference type="PIRNR" id="PIRNR001365"/>
    </source>
</evidence>
<gene>
    <name evidence="4" type="ORF">B0J15DRAFT_589013</name>
</gene>
<organism evidence="4 5">
    <name type="scientific">Fusarium solani</name>
    <name type="common">Filamentous fungus</name>
    <dbReference type="NCBI Taxonomy" id="169388"/>
    <lineage>
        <taxon>Eukaryota</taxon>
        <taxon>Fungi</taxon>
        <taxon>Dikarya</taxon>
        <taxon>Ascomycota</taxon>
        <taxon>Pezizomycotina</taxon>
        <taxon>Sordariomycetes</taxon>
        <taxon>Hypocreomycetidae</taxon>
        <taxon>Hypocreales</taxon>
        <taxon>Nectriaceae</taxon>
        <taxon>Fusarium</taxon>
        <taxon>Fusarium solani species complex</taxon>
    </lineage>
</organism>
<dbReference type="GO" id="GO:0008840">
    <property type="term" value="F:4-hydroxy-tetrahydrodipicolinate synthase activity"/>
    <property type="evidence" value="ECO:0007669"/>
    <property type="project" value="TreeGrafter"/>
</dbReference>
<dbReference type="PANTHER" id="PTHR12128">
    <property type="entry name" value="DIHYDRODIPICOLINATE SYNTHASE"/>
    <property type="match status" value="1"/>
</dbReference>
<dbReference type="EMBL" id="JAGTJS010000002">
    <property type="protein sequence ID" value="KAH7273718.1"/>
    <property type="molecule type" value="Genomic_DNA"/>
</dbReference>
<dbReference type="InterPro" id="IPR002220">
    <property type="entry name" value="DapA-like"/>
</dbReference>
<feature type="binding site" evidence="3">
    <location>
        <position position="249"/>
    </location>
    <ligand>
        <name>pyruvate</name>
        <dbReference type="ChEBI" id="CHEBI:15361"/>
    </ligand>
</feature>
<dbReference type="AlphaFoldDB" id="A0A9P9L3T1"/>
<comment type="similarity">
    <text evidence="1">Belongs to the DapA family.</text>
</comment>
<dbReference type="PIRSF" id="PIRSF001365">
    <property type="entry name" value="DHDPS"/>
    <property type="match status" value="1"/>
</dbReference>